<keyword evidence="2" id="KW-0378">Hydrolase</keyword>
<dbReference type="Proteomes" id="UP001476798">
    <property type="component" value="Unassembled WGS sequence"/>
</dbReference>
<dbReference type="Gene3D" id="3.90.70.130">
    <property type="match status" value="1"/>
</dbReference>
<protein>
    <recommendedName>
        <fullName evidence="3">UFSP1/2/DUB catalytic domain-containing protein</fullName>
    </recommendedName>
</protein>
<evidence type="ECO:0000313" key="4">
    <source>
        <dbReference type="EMBL" id="MEQ2189525.1"/>
    </source>
</evidence>
<evidence type="ECO:0000256" key="1">
    <source>
        <dbReference type="ARBA" id="ARBA00008552"/>
    </source>
</evidence>
<accession>A0ABV0Q188</accession>
<comment type="caution">
    <text evidence="4">The sequence shown here is derived from an EMBL/GenBank/DDBJ whole genome shotgun (WGS) entry which is preliminary data.</text>
</comment>
<reference evidence="4 5" key="1">
    <citation type="submission" date="2021-06" db="EMBL/GenBank/DDBJ databases">
        <authorList>
            <person name="Palmer J.M."/>
        </authorList>
    </citation>
    <scope>NUCLEOTIDE SEQUENCE [LARGE SCALE GENOMIC DNA]</scope>
    <source>
        <strain evidence="4 5">GA_2019</strain>
        <tissue evidence="4">Muscle</tissue>
    </source>
</reference>
<dbReference type="Pfam" id="PF07910">
    <property type="entry name" value="Peptidase_C78"/>
    <property type="match status" value="1"/>
</dbReference>
<gene>
    <name evidence="4" type="ORF">GOODEAATRI_026131</name>
</gene>
<evidence type="ECO:0000259" key="3">
    <source>
        <dbReference type="Pfam" id="PF07910"/>
    </source>
</evidence>
<evidence type="ECO:0000313" key="5">
    <source>
        <dbReference type="Proteomes" id="UP001476798"/>
    </source>
</evidence>
<proteinExistence type="inferred from homology"/>
<sequence length="191" mass="22104">LSHNEGFLIICPAVAVDGYWRHWIASCLRWRRRANAYHFPNEPYKDGYLRNPHAVLTHPTLDNGKVYFVQGIYSYHHYMQDRLDDNGWGCAYRSLQTICSWFQQQGYVERCVPSHKEIQQGSELASKGRELAHHFLSEGTPVMIGLVWLERARLLGSNRILQPLFTPEAEGDLSSSRLVVGPHFFKSFWPS</sequence>
<dbReference type="PANTHER" id="PTHR48153:SF2">
    <property type="entry name" value="UFM1-SPECIFIC PROTEASE 2"/>
    <property type="match status" value="1"/>
</dbReference>
<keyword evidence="5" id="KW-1185">Reference proteome</keyword>
<comment type="similarity">
    <text evidence="1">Belongs to the peptidase C78 family.</text>
</comment>
<dbReference type="InterPro" id="IPR012462">
    <property type="entry name" value="UFSP1/2_DUB_cat"/>
</dbReference>
<name>A0ABV0Q188_9TELE</name>
<evidence type="ECO:0000256" key="2">
    <source>
        <dbReference type="ARBA" id="ARBA00022801"/>
    </source>
</evidence>
<organism evidence="4 5">
    <name type="scientific">Goodea atripinnis</name>
    <dbReference type="NCBI Taxonomy" id="208336"/>
    <lineage>
        <taxon>Eukaryota</taxon>
        <taxon>Metazoa</taxon>
        <taxon>Chordata</taxon>
        <taxon>Craniata</taxon>
        <taxon>Vertebrata</taxon>
        <taxon>Euteleostomi</taxon>
        <taxon>Actinopterygii</taxon>
        <taxon>Neopterygii</taxon>
        <taxon>Teleostei</taxon>
        <taxon>Neoteleostei</taxon>
        <taxon>Acanthomorphata</taxon>
        <taxon>Ovalentaria</taxon>
        <taxon>Atherinomorphae</taxon>
        <taxon>Cyprinodontiformes</taxon>
        <taxon>Goodeidae</taxon>
        <taxon>Goodea</taxon>
    </lineage>
</organism>
<dbReference type="EMBL" id="JAHRIO010093144">
    <property type="protein sequence ID" value="MEQ2189525.1"/>
    <property type="molecule type" value="Genomic_DNA"/>
</dbReference>
<feature type="non-terminal residue" evidence="4">
    <location>
        <position position="191"/>
    </location>
</feature>
<feature type="domain" description="UFSP1/2/DUB catalytic" evidence="3">
    <location>
        <begin position="65"/>
        <end position="120"/>
    </location>
</feature>
<feature type="non-terminal residue" evidence="4">
    <location>
        <position position="1"/>
    </location>
</feature>
<dbReference type="PANTHER" id="PTHR48153">
    <property type="entry name" value="UFM1-SPECIFIC PROTEASE 2"/>
    <property type="match status" value="1"/>
</dbReference>